<organism evidence="3 4">
    <name type="scientific">Deinococcus malanensis</name>
    <dbReference type="NCBI Taxonomy" id="1706855"/>
    <lineage>
        <taxon>Bacteria</taxon>
        <taxon>Thermotogati</taxon>
        <taxon>Deinococcota</taxon>
        <taxon>Deinococci</taxon>
        <taxon>Deinococcales</taxon>
        <taxon>Deinococcaceae</taxon>
        <taxon>Deinococcus</taxon>
    </lineage>
</organism>
<dbReference type="Proteomes" id="UP000647587">
    <property type="component" value="Unassembled WGS sequence"/>
</dbReference>
<accession>A0ABQ2ETN6</accession>
<dbReference type="PANTHER" id="PTHR12526:SF630">
    <property type="entry name" value="GLYCOSYLTRANSFERASE"/>
    <property type="match status" value="1"/>
</dbReference>
<evidence type="ECO:0008006" key="5">
    <source>
        <dbReference type="Google" id="ProtNLM"/>
    </source>
</evidence>
<dbReference type="Pfam" id="PF00534">
    <property type="entry name" value="Glycos_transf_1"/>
    <property type="match status" value="1"/>
</dbReference>
<evidence type="ECO:0000313" key="4">
    <source>
        <dbReference type="Proteomes" id="UP000647587"/>
    </source>
</evidence>
<evidence type="ECO:0000313" key="3">
    <source>
        <dbReference type="EMBL" id="GGK25220.1"/>
    </source>
</evidence>
<proteinExistence type="predicted"/>
<feature type="domain" description="Glycosyltransferase subfamily 4-like N-terminal" evidence="2">
    <location>
        <begin position="34"/>
        <end position="190"/>
    </location>
</feature>
<dbReference type="SUPFAM" id="SSF53756">
    <property type="entry name" value="UDP-Glycosyltransferase/glycogen phosphorylase"/>
    <property type="match status" value="1"/>
</dbReference>
<feature type="domain" description="Glycosyl transferase family 1" evidence="1">
    <location>
        <begin position="203"/>
        <end position="355"/>
    </location>
</feature>
<dbReference type="Pfam" id="PF13439">
    <property type="entry name" value="Glyco_transf_4"/>
    <property type="match status" value="1"/>
</dbReference>
<dbReference type="CDD" id="cd03820">
    <property type="entry name" value="GT4_AmsD-like"/>
    <property type="match status" value="1"/>
</dbReference>
<sequence length="382" mass="42565">MEMNQHMALDDRPRATLTQNMNRISIVIYNITPPGGVERAAVNLANSLADTFEVNIVSLYSKQGQPFYPLDGRVTITHLGVPFTPGLRHYARQNARSLKALRSRLTFTSDTTTLGMSVNPNVLLALLKAVGTPGRFIGCEHLNYKDAPRIAQVLRRFAYSQLDDVVVLTEAEQQIFQRRLGLTPFVIPNQVPFLPAEPALLTAKRLIAVGRYVPLKGFDRLIEALAPVLREFPDWTLDLYGKGEQEADLRHLVLREGLDNVQLCPPIREIEQAYLTSSVFLMPSHYESFGMVIIEAQACGLPVVAYNVPHGPRTILSGGGGVLVPDGDAHRFAQAVRTLMLDRELRERMGTEARQNALRFDPAVIRQQWLDLLGALPLSSRL</sequence>
<dbReference type="PANTHER" id="PTHR12526">
    <property type="entry name" value="GLYCOSYLTRANSFERASE"/>
    <property type="match status" value="1"/>
</dbReference>
<name>A0ABQ2ETN6_9DEIO</name>
<gene>
    <name evidence="3" type="ORF">GCM10008955_18600</name>
</gene>
<reference evidence="4" key="1">
    <citation type="journal article" date="2019" name="Int. J. Syst. Evol. Microbiol.">
        <title>The Global Catalogue of Microorganisms (GCM) 10K type strain sequencing project: providing services to taxonomists for standard genome sequencing and annotation.</title>
        <authorList>
            <consortium name="The Broad Institute Genomics Platform"/>
            <consortium name="The Broad Institute Genome Sequencing Center for Infectious Disease"/>
            <person name="Wu L."/>
            <person name="Ma J."/>
        </authorList>
    </citation>
    <scope>NUCLEOTIDE SEQUENCE [LARGE SCALE GENOMIC DNA]</scope>
    <source>
        <strain evidence="4">JCM 30331</strain>
    </source>
</reference>
<evidence type="ECO:0000259" key="1">
    <source>
        <dbReference type="Pfam" id="PF00534"/>
    </source>
</evidence>
<protein>
    <recommendedName>
        <fullName evidence="5">Glycosyltransferase family 4 protein</fullName>
    </recommendedName>
</protein>
<dbReference type="Gene3D" id="3.40.50.2000">
    <property type="entry name" value="Glycogen Phosphorylase B"/>
    <property type="match status" value="2"/>
</dbReference>
<dbReference type="InterPro" id="IPR028098">
    <property type="entry name" value="Glyco_trans_4-like_N"/>
</dbReference>
<comment type="caution">
    <text evidence="3">The sequence shown here is derived from an EMBL/GenBank/DDBJ whole genome shotgun (WGS) entry which is preliminary data.</text>
</comment>
<dbReference type="InterPro" id="IPR001296">
    <property type="entry name" value="Glyco_trans_1"/>
</dbReference>
<dbReference type="EMBL" id="BMPP01000006">
    <property type="protein sequence ID" value="GGK25220.1"/>
    <property type="molecule type" value="Genomic_DNA"/>
</dbReference>
<keyword evidence="4" id="KW-1185">Reference proteome</keyword>
<evidence type="ECO:0000259" key="2">
    <source>
        <dbReference type="Pfam" id="PF13439"/>
    </source>
</evidence>